<evidence type="ECO:0000313" key="8">
    <source>
        <dbReference type="Proteomes" id="UP000199648"/>
    </source>
</evidence>
<dbReference type="CDD" id="cd07984">
    <property type="entry name" value="LPLAT_LABLAT-like"/>
    <property type="match status" value="1"/>
</dbReference>
<evidence type="ECO:0000256" key="4">
    <source>
        <dbReference type="ARBA" id="ARBA00022679"/>
    </source>
</evidence>
<keyword evidence="5" id="KW-0472">Membrane</keyword>
<keyword evidence="2" id="KW-1003">Cell membrane</keyword>
<dbReference type="Proteomes" id="UP000199648">
    <property type="component" value="Unassembled WGS sequence"/>
</dbReference>
<dbReference type="AlphaFoldDB" id="A0A1G5QZR5"/>
<evidence type="ECO:0000256" key="1">
    <source>
        <dbReference type="ARBA" id="ARBA00004533"/>
    </source>
</evidence>
<evidence type="ECO:0000256" key="2">
    <source>
        <dbReference type="ARBA" id="ARBA00022475"/>
    </source>
</evidence>
<evidence type="ECO:0000313" key="7">
    <source>
        <dbReference type="EMBL" id="SCZ67060.1"/>
    </source>
</evidence>
<dbReference type="GO" id="GO:0009247">
    <property type="term" value="P:glycolipid biosynthetic process"/>
    <property type="evidence" value="ECO:0007669"/>
    <property type="project" value="UniProtKB-ARBA"/>
</dbReference>
<evidence type="ECO:0000256" key="6">
    <source>
        <dbReference type="ARBA" id="ARBA00023315"/>
    </source>
</evidence>
<evidence type="ECO:0000256" key="3">
    <source>
        <dbReference type="ARBA" id="ARBA00022519"/>
    </source>
</evidence>
<dbReference type="STRING" id="415747.SAMN03097708_03081"/>
<comment type="subcellular location">
    <subcellularLocation>
        <location evidence="1">Cell inner membrane</location>
    </subcellularLocation>
</comment>
<sequence>MTGCAAKSGWLGILMRAFAALPLPMAHAAGALLGRLAGLFPNRNRDVTRRNLELCLPDLSPRERRRLEHRSLIETGKTLAEAPQTWCGDPEKILSRVRGTSGESAVRQALSEGRGVIIAGPHLGAWEIIGLYLGAHYPITSLYRPPDSPALEELMTTGRERTGARLVPTDAKGVRALLKRVSKGEMVGILPDQDPGYEAGVFAPFFGIPALTMTLVPKLAARSHALVVIGFAERLPEGSYHIHFVPVGDAIYDPDPALSATALNHAVEQAVQRCPEQYQWSYKRFRRRPEGEPRLYDRRTPSHH</sequence>
<dbReference type="OrthoDB" id="9803456at2"/>
<proteinExistence type="predicted"/>
<dbReference type="EMBL" id="FMWD01000013">
    <property type="protein sequence ID" value="SCZ67060.1"/>
    <property type="molecule type" value="Genomic_DNA"/>
</dbReference>
<dbReference type="PANTHER" id="PTHR30606:SF10">
    <property type="entry name" value="PHOSPHATIDYLINOSITOL MANNOSIDE ACYLTRANSFERASE"/>
    <property type="match status" value="1"/>
</dbReference>
<dbReference type="GO" id="GO:0005886">
    <property type="term" value="C:plasma membrane"/>
    <property type="evidence" value="ECO:0007669"/>
    <property type="project" value="UniProtKB-SubCell"/>
</dbReference>
<reference evidence="7 8" key="1">
    <citation type="submission" date="2016-10" db="EMBL/GenBank/DDBJ databases">
        <authorList>
            <person name="de Groot N.N."/>
        </authorList>
    </citation>
    <scope>NUCLEOTIDE SEQUENCE [LARGE SCALE GENOMIC DNA]</scope>
    <source>
        <strain evidence="7 8">HLD2</strain>
    </source>
</reference>
<name>A0A1G5QZR5_9GAMM</name>
<dbReference type="GO" id="GO:0016746">
    <property type="term" value="F:acyltransferase activity"/>
    <property type="evidence" value="ECO:0007669"/>
    <property type="project" value="UniProtKB-KW"/>
</dbReference>
<accession>A0A1G5QZR5</accession>
<keyword evidence="4 7" id="KW-0808">Transferase</keyword>
<dbReference type="PIRSF" id="PIRSF026649">
    <property type="entry name" value="MsbB"/>
    <property type="match status" value="1"/>
</dbReference>
<keyword evidence="8" id="KW-1185">Reference proteome</keyword>
<dbReference type="Pfam" id="PF03279">
    <property type="entry name" value="Lip_A_acyltrans"/>
    <property type="match status" value="1"/>
</dbReference>
<dbReference type="InterPro" id="IPR004960">
    <property type="entry name" value="LipA_acyltrans"/>
</dbReference>
<evidence type="ECO:0000256" key="5">
    <source>
        <dbReference type="ARBA" id="ARBA00023136"/>
    </source>
</evidence>
<keyword evidence="3" id="KW-0997">Cell inner membrane</keyword>
<keyword evidence="6" id="KW-0012">Acyltransferase</keyword>
<organism evidence="7 8">
    <name type="scientific">Thiohalomonas denitrificans</name>
    <dbReference type="NCBI Taxonomy" id="415747"/>
    <lineage>
        <taxon>Bacteria</taxon>
        <taxon>Pseudomonadati</taxon>
        <taxon>Pseudomonadota</taxon>
        <taxon>Gammaproteobacteria</taxon>
        <taxon>Thiohalomonadales</taxon>
        <taxon>Thiohalomonadaceae</taxon>
        <taxon>Thiohalomonas</taxon>
    </lineage>
</organism>
<gene>
    <name evidence="7" type="ORF">SAMN03097708_03081</name>
</gene>
<dbReference type="RefSeq" id="WP_092998947.1">
    <property type="nucleotide sequence ID" value="NZ_FMWD01000013.1"/>
</dbReference>
<protein>
    <submittedName>
        <fullName evidence="7">KDO2-lipid IV(A) lauroyltransferase</fullName>
    </submittedName>
</protein>
<dbReference type="PANTHER" id="PTHR30606">
    <property type="entry name" value="LIPID A BIOSYNTHESIS LAUROYL ACYLTRANSFERASE"/>
    <property type="match status" value="1"/>
</dbReference>